<dbReference type="Proteomes" id="UP001286313">
    <property type="component" value="Unassembled WGS sequence"/>
</dbReference>
<dbReference type="EMBL" id="JAWQEG010002621">
    <property type="protein sequence ID" value="KAK3870701.1"/>
    <property type="molecule type" value="Genomic_DNA"/>
</dbReference>
<sequence>MGGVTIEREQCLMSRVQRLHNWRRQTSRCPSDGYAPREKEEEEVQSSYLFKVQLRSATSQLSILDETSDSGSVGLPQHCLDQQCGLLYKGSSVTEVPTSLLGHWIIARTGDTRATIKRQQCLKSRVHSYTMGGVTIEREQCLMSRVQSLHNWRRQTSRCPSDGYAPREKEEEEAQSSYLFKVQLRSATNQLSILDETSVRWRCQR</sequence>
<evidence type="ECO:0000313" key="2">
    <source>
        <dbReference type="Proteomes" id="UP001286313"/>
    </source>
</evidence>
<keyword evidence="2" id="KW-1185">Reference proteome</keyword>
<evidence type="ECO:0000313" key="1">
    <source>
        <dbReference type="EMBL" id="KAK3870701.1"/>
    </source>
</evidence>
<reference evidence="1" key="1">
    <citation type="submission" date="2023-10" db="EMBL/GenBank/DDBJ databases">
        <title>Genome assemblies of two species of porcelain crab, Petrolisthes cinctipes and Petrolisthes manimaculis (Anomura: Porcellanidae).</title>
        <authorList>
            <person name="Angst P."/>
        </authorList>
    </citation>
    <scope>NUCLEOTIDE SEQUENCE</scope>
    <source>
        <strain evidence="1">PB745_01</strain>
        <tissue evidence="1">Gill</tissue>
    </source>
</reference>
<comment type="caution">
    <text evidence="1">The sequence shown here is derived from an EMBL/GenBank/DDBJ whole genome shotgun (WGS) entry which is preliminary data.</text>
</comment>
<accession>A0AAE1FBQ9</accession>
<gene>
    <name evidence="1" type="ORF">Pcinc_024082</name>
</gene>
<protein>
    <submittedName>
        <fullName evidence="1">Uncharacterized protein</fullName>
    </submittedName>
</protein>
<name>A0AAE1FBQ9_PETCI</name>
<dbReference type="AlphaFoldDB" id="A0AAE1FBQ9"/>
<organism evidence="1 2">
    <name type="scientific">Petrolisthes cinctipes</name>
    <name type="common">Flat porcelain crab</name>
    <dbReference type="NCBI Taxonomy" id="88211"/>
    <lineage>
        <taxon>Eukaryota</taxon>
        <taxon>Metazoa</taxon>
        <taxon>Ecdysozoa</taxon>
        <taxon>Arthropoda</taxon>
        <taxon>Crustacea</taxon>
        <taxon>Multicrustacea</taxon>
        <taxon>Malacostraca</taxon>
        <taxon>Eumalacostraca</taxon>
        <taxon>Eucarida</taxon>
        <taxon>Decapoda</taxon>
        <taxon>Pleocyemata</taxon>
        <taxon>Anomura</taxon>
        <taxon>Galatheoidea</taxon>
        <taxon>Porcellanidae</taxon>
        <taxon>Petrolisthes</taxon>
    </lineage>
</organism>
<proteinExistence type="predicted"/>